<evidence type="ECO:0000313" key="3">
    <source>
        <dbReference type="EMBL" id="TMS36385.1"/>
    </source>
</evidence>
<evidence type="ECO:0000256" key="1">
    <source>
        <dbReference type="SAM" id="MobiDB-lite"/>
    </source>
</evidence>
<dbReference type="AlphaFoldDB" id="A0A4U8UUL2"/>
<reference evidence="3 4" key="1">
    <citation type="journal article" date="2015" name="Genome Biol.">
        <title>Comparative genomics of Steinernema reveals deeply conserved gene regulatory networks.</title>
        <authorList>
            <person name="Dillman A.R."/>
            <person name="Macchietto M."/>
            <person name="Porter C.F."/>
            <person name="Rogers A."/>
            <person name="Williams B."/>
            <person name="Antoshechkin I."/>
            <person name="Lee M.M."/>
            <person name="Goodwin Z."/>
            <person name="Lu X."/>
            <person name="Lewis E.E."/>
            <person name="Goodrich-Blair H."/>
            <person name="Stock S.P."/>
            <person name="Adams B.J."/>
            <person name="Sternberg P.W."/>
            <person name="Mortazavi A."/>
        </authorList>
    </citation>
    <scope>NUCLEOTIDE SEQUENCE [LARGE SCALE GENOMIC DNA]</scope>
    <source>
        <strain evidence="3 4">ALL</strain>
    </source>
</reference>
<evidence type="ECO:0000313" key="4">
    <source>
        <dbReference type="Proteomes" id="UP000298663"/>
    </source>
</evidence>
<accession>A0A4U8UUL2</accession>
<keyword evidence="2" id="KW-0472">Membrane</keyword>
<reference evidence="3 4" key="2">
    <citation type="journal article" date="2019" name="G3 (Bethesda)">
        <title>Hybrid Assembly of the Genome of the Entomopathogenic Nematode Steinernema carpocapsae Identifies the X-Chromosome.</title>
        <authorList>
            <person name="Serra L."/>
            <person name="Macchietto M."/>
            <person name="Macias-Munoz A."/>
            <person name="McGill C.J."/>
            <person name="Rodriguez I.M."/>
            <person name="Rodriguez B."/>
            <person name="Murad R."/>
            <person name="Mortazavi A."/>
        </authorList>
    </citation>
    <scope>NUCLEOTIDE SEQUENCE [LARGE SCALE GENOMIC DNA]</scope>
    <source>
        <strain evidence="3 4">ALL</strain>
    </source>
</reference>
<gene>
    <name evidence="3" type="ORF">L596_003560</name>
</gene>
<proteinExistence type="predicted"/>
<feature type="transmembrane region" description="Helical" evidence="2">
    <location>
        <begin position="36"/>
        <end position="58"/>
    </location>
</feature>
<keyword evidence="4" id="KW-1185">Reference proteome</keyword>
<dbReference type="EMBL" id="CM016762">
    <property type="protein sequence ID" value="TMS36385.1"/>
    <property type="molecule type" value="Genomic_DNA"/>
</dbReference>
<sequence>MPRPRTRATAAATAKTAALTPQPSPQMAPQTSPHVYVAKALILDLSLILLVCCLRFAAPPTHVPLLRTWCSPESIYLLSA</sequence>
<keyword evidence="2" id="KW-0812">Transmembrane</keyword>
<feature type="compositionally biased region" description="Low complexity" evidence="1">
    <location>
        <begin position="7"/>
        <end position="21"/>
    </location>
</feature>
<name>A0A4U8UUL2_STECR</name>
<keyword evidence="2" id="KW-1133">Transmembrane helix</keyword>
<dbReference type="EMBL" id="AZBU02000001">
    <property type="protein sequence ID" value="TMS36385.1"/>
    <property type="molecule type" value="Genomic_DNA"/>
</dbReference>
<organism evidence="3 4">
    <name type="scientific">Steinernema carpocapsae</name>
    <name type="common">Entomopathogenic nematode</name>
    <dbReference type="NCBI Taxonomy" id="34508"/>
    <lineage>
        <taxon>Eukaryota</taxon>
        <taxon>Metazoa</taxon>
        <taxon>Ecdysozoa</taxon>
        <taxon>Nematoda</taxon>
        <taxon>Chromadorea</taxon>
        <taxon>Rhabditida</taxon>
        <taxon>Tylenchina</taxon>
        <taxon>Panagrolaimomorpha</taxon>
        <taxon>Strongyloidoidea</taxon>
        <taxon>Steinernematidae</taxon>
        <taxon>Steinernema</taxon>
    </lineage>
</organism>
<evidence type="ECO:0000256" key="2">
    <source>
        <dbReference type="SAM" id="Phobius"/>
    </source>
</evidence>
<feature type="region of interest" description="Disordered" evidence="1">
    <location>
        <begin position="1"/>
        <end position="29"/>
    </location>
</feature>
<protein>
    <submittedName>
        <fullName evidence="3">Uncharacterized protein</fullName>
    </submittedName>
</protein>
<comment type="caution">
    <text evidence="3">The sequence shown here is derived from an EMBL/GenBank/DDBJ whole genome shotgun (WGS) entry which is preliminary data.</text>
</comment>
<dbReference type="Proteomes" id="UP000298663">
    <property type="component" value="Chromosome X"/>
</dbReference>